<name>B9D5E1_CAMRE</name>
<keyword evidence="2" id="KW-1185">Reference proteome</keyword>
<reference evidence="1 2" key="1">
    <citation type="submission" date="2008-08" db="EMBL/GenBank/DDBJ databases">
        <authorList>
            <person name="Madupu R."/>
            <person name="Durkin A.S."/>
            <person name="Torralba M."/>
            <person name="Methe B."/>
            <person name="Sutton G.G."/>
            <person name="Strausberg R.L."/>
            <person name="Nelson K.E."/>
        </authorList>
    </citation>
    <scope>NUCLEOTIDE SEQUENCE [LARGE SCALE GENOMIC DNA]</scope>
    <source>
        <strain evidence="1 2">RM3267</strain>
    </source>
</reference>
<sequence>MREIYFIARHMLITLLSPHEFDVSYSYFFSSLVWRDGFRRLLDETATSGCFRVCANSALCFLPFGQNAAFKPF</sequence>
<dbReference type="Proteomes" id="UP000003082">
    <property type="component" value="Unassembled WGS sequence"/>
</dbReference>
<evidence type="ECO:0000313" key="2">
    <source>
        <dbReference type="Proteomes" id="UP000003082"/>
    </source>
</evidence>
<dbReference type="AlphaFoldDB" id="B9D5E1"/>
<dbReference type="EMBL" id="ACFU01000038">
    <property type="protein sequence ID" value="EEF12794.1"/>
    <property type="molecule type" value="Genomic_DNA"/>
</dbReference>
<proteinExistence type="predicted"/>
<dbReference type="STRING" id="553218.CAMRE0001_2508"/>
<evidence type="ECO:0000313" key="1">
    <source>
        <dbReference type="EMBL" id="EEF12794.1"/>
    </source>
</evidence>
<comment type="caution">
    <text evidence="1">The sequence shown here is derived from an EMBL/GenBank/DDBJ whole genome shotgun (WGS) entry which is preliminary data.</text>
</comment>
<protein>
    <submittedName>
        <fullName evidence="1">Uncharacterized protein</fullName>
    </submittedName>
</protein>
<organism evidence="1 2">
    <name type="scientific">Campylobacter rectus RM3267</name>
    <dbReference type="NCBI Taxonomy" id="553218"/>
    <lineage>
        <taxon>Bacteria</taxon>
        <taxon>Pseudomonadati</taxon>
        <taxon>Campylobacterota</taxon>
        <taxon>Epsilonproteobacteria</taxon>
        <taxon>Campylobacterales</taxon>
        <taxon>Campylobacteraceae</taxon>
        <taxon>Campylobacter</taxon>
    </lineage>
</organism>
<gene>
    <name evidence="1" type="ORF">CAMRE0001_2508</name>
</gene>
<accession>B9D5E1</accession>